<name>A0A1I2EE27_9ACTN</name>
<protein>
    <submittedName>
        <fullName evidence="1">Uncharacterized protein</fullName>
    </submittedName>
</protein>
<dbReference type="EMBL" id="FONV01000004">
    <property type="protein sequence ID" value="SFE90836.1"/>
    <property type="molecule type" value="Genomic_DNA"/>
</dbReference>
<gene>
    <name evidence="1" type="ORF">SAMN05421541_104378</name>
</gene>
<sequence>MTAGAESFAVTDSNGAVVEVAAGEYLAGRPDRAGRLVQEHSGGEGAVDLTQIALLAAGQILQTVHGLAGDRLVDALLTSIGTVDAPRPDLRAVVVETARRYAEPGVALLCRRAAHRMITAAGNTALDAPLDAILALAALVMQFDNRDDLLTLGCGRADRLVAVSETPFRLVWAQMTGDADAQREHLRVLTETGDPADLLVWYFGLAHGVSGRTDAGGENPALDAIAGDVADGRLGDALDVARGFASRLSPTLVISTAAVHLTREILAVAARDGTAAGTVLDDLWSRATT</sequence>
<evidence type="ECO:0000313" key="1">
    <source>
        <dbReference type="EMBL" id="SFE90836.1"/>
    </source>
</evidence>
<keyword evidence="2" id="KW-1185">Reference proteome</keyword>
<reference evidence="1 2" key="1">
    <citation type="submission" date="2016-10" db="EMBL/GenBank/DDBJ databases">
        <authorList>
            <person name="de Groot N.N."/>
        </authorList>
    </citation>
    <scope>NUCLEOTIDE SEQUENCE [LARGE SCALE GENOMIC DNA]</scope>
    <source>
        <strain evidence="1 2">DSM 43019</strain>
    </source>
</reference>
<organism evidence="1 2">
    <name type="scientific">Actinoplanes philippinensis</name>
    <dbReference type="NCBI Taxonomy" id="35752"/>
    <lineage>
        <taxon>Bacteria</taxon>
        <taxon>Bacillati</taxon>
        <taxon>Actinomycetota</taxon>
        <taxon>Actinomycetes</taxon>
        <taxon>Micromonosporales</taxon>
        <taxon>Micromonosporaceae</taxon>
        <taxon>Actinoplanes</taxon>
    </lineage>
</organism>
<dbReference type="AlphaFoldDB" id="A0A1I2EE27"/>
<proteinExistence type="predicted"/>
<dbReference type="STRING" id="35752.SAMN05421541_104378"/>
<accession>A0A1I2EE27</accession>
<evidence type="ECO:0000313" key="2">
    <source>
        <dbReference type="Proteomes" id="UP000199645"/>
    </source>
</evidence>
<dbReference type="Proteomes" id="UP000199645">
    <property type="component" value="Unassembled WGS sequence"/>
</dbReference>